<evidence type="ECO:0000256" key="5">
    <source>
        <dbReference type="ARBA" id="ARBA00022679"/>
    </source>
</evidence>
<reference evidence="14 15" key="1">
    <citation type="journal article" date="2016" name="Nat. Commun.">
        <title>Thousands of microbial genomes shed light on interconnected biogeochemical processes in an aquifer system.</title>
        <authorList>
            <person name="Anantharaman K."/>
            <person name="Brown C.T."/>
            <person name="Hug L.A."/>
            <person name="Sharon I."/>
            <person name="Castelle C.J."/>
            <person name="Probst A.J."/>
            <person name="Thomas B.C."/>
            <person name="Singh A."/>
            <person name="Wilkins M.J."/>
            <person name="Karaoz U."/>
            <person name="Brodie E.L."/>
            <person name="Williams K.H."/>
            <person name="Hubbard S.S."/>
            <person name="Banfield J.F."/>
        </authorList>
    </citation>
    <scope>NUCLEOTIDE SEQUENCE [LARGE SCALE GENOMIC DNA]</scope>
</reference>
<dbReference type="InterPro" id="IPR050068">
    <property type="entry name" value="MurA_subfamily"/>
</dbReference>
<comment type="catalytic activity">
    <reaction evidence="11 12">
        <text>phosphoenolpyruvate + UDP-N-acetyl-alpha-D-glucosamine = UDP-N-acetyl-3-O-(1-carboxyvinyl)-alpha-D-glucosamine + phosphate</text>
        <dbReference type="Rhea" id="RHEA:18681"/>
        <dbReference type="ChEBI" id="CHEBI:43474"/>
        <dbReference type="ChEBI" id="CHEBI:57705"/>
        <dbReference type="ChEBI" id="CHEBI:58702"/>
        <dbReference type="ChEBI" id="CHEBI:68483"/>
        <dbReference type="EC" id="2.5.1.7"/>
    </reaction>
</comment>
<evidence type="ECO:0000256" key="8">
    <source>
        <dbReference type="ARBA" id="ARBA00023306"/>
    </source>
</evidence>
<evidence type="ECO:0000256" key="11">
    <source>
        <dbReference type="ARBA" id="ARBA00047527"/>
    </source>
</evidence>
<dbReference type="InterPro" id="IPR005750">
    <property type="entry name" value="UDP_GlcNAc_COvinyl_MurA"/>
</dbReference>
<comment type="subcellular location">
    <subcellularLocation>
        <location evidence="1 12">Cytoplasm</location>
    </subcellularLocation>
</comment>
<keyword evidence="6 12" id="KW-0133">Cell shape</keyword>
<dbReference type="GO" id="GO:0019277">
    <property type="term" value="P:UDP-N-acetylgalactosamine biosynthetic process"/>
    <property type="evidence" value="ECO:0007669"/>
    <property type="project" value="InterPro"/>
</dbReference>
<dbReference type="Proteomes" id="UP000176864">
    <property type="component" value="Unassembled WGS sequence"/>
</dbReference>
<comment type="similarity">
    <text evidence="10 12">Belongs to the EPSP synthase family. MurA subfamily.</text>
</comment>
<dbReference type="GO" id="GO:0008760">
    <property type="term" value="F:UDP-N-acetylglucosamine 1-carboxyvinyltransferase activity"/>
    <property type="evidence" value="ECO:0007669"/>
    <property type="project" value="UniProtKB-UniRule"/>
</dbReference>
<protein>
    <recommendedName>
        <fullName evidence="12">UDP-N-acetylglucosamine 1-carboxyvinyltransferase</fullName>
        <ecNumber evidence="12">2.5.1.7</ecNumber>
    </recommendedName>
    <alternativeName>
        <fullName evidence="12">Enoylpyruvate transferase</fullName>
    </alternativeName>
    <alternativeName>
        <fullName evidence="12">UDP-N-acetylglucosamine enolpyruvyl transferase</fullName>
        <shortName evidence="12">EPT</shortName>
    </alternativeName>
</protein>
<keyword evidence="7 12" id="KW-0573">Peptidoglycan synthesis</keyword>
<dbReference type="Pfam" id="PF00275">
    <property type="entry name" value="EPSP_synthase"/>
    <property type="match status" value="1"/>
</dbReference>
<evidence type="ECO:0000256" key="9">
    <source>
        <dbReference type="ARBA" id="ARBA00023316"/>
    </source>
</evidence>
<dbReference type="GO" id="GO:0005737">
    <property type="term" value="C:cytoplasm"/>
    <property type="evidence" value="ECO:0007669"/>
    <property type="project" value="UniProtKB-SubCell"/>
</dbReference>
<evidence type="ECO:0000259" key="13">
    <source>
        <dbReference type="Pfam" id="PF00275"/>
    </source>
</evidence>
<keyword evidence="8 12" id="KW-0131">Cell cycle</keyword>
<keyword evidence="9 12" id="KW-0961">Cell wall biogenesis/degradation</keyword>
<dbReference type="CDD" id="cd01555">
    <property type="entry name" value="UdpNAET"/>
    <property type="match status" value="1"/>
</dbReference>
<keyword evidence="4 12" id="KW-0132">Cell division</keyword>
<dbReference type="GO" id="GO:0051301">
    <property type="term" value="P:cell division"/>
    <property type="evidence" value="ECO:0007669"/>
    <property type="project" value="UniProtKB-KW"/>
</dbReference>
<dbReference type="Gene3D" id="3.65.10.10">
    <property type="entry name" value="Enolpyruvate transferase domain"/>
    <property type="match status" value="2"/>
</dbReference>
<evidence type="ECO:0000256" key="7">
    <source>
        <dbReference type="ARBA" id="ARBA00022984"/>
    </source>
</evidence>
<feature type="binding site" evidence="12">
    <location>
        <position position="312"/>
    </location>
    <ligand>
        <name>UDP-N-acetyl-alpha-D-glucosamine</name>
        <dbReference type="ChEBI" id="CHEBI:57705"/>
    </ligand>
</feature>
<evidence type="ECO:0000256" key="10">
    <source>
        <dbReference type="ARBA" id="ARBA00038367"/>
    </source>
</evidence>
<dbReference type="PANTHER" id="PTHR43783">
    <property type="entry name" value="UDP-N-ACETYLGLUCOSAMINE 1-CARBOXYVINYLTRANSFERASE"/>
    <property type="match status" value="1"/>
</dbReference>
<feature type="active site" description="Proton donor" evidence="12">
    <location>
        <position position="119"/>
    </location>
</feature>
<evidence type="ECO:0000313" key="14">
    <source>
        <dbReference type="EMBL" id="OGE78316.1"/>
    </source>
</evidence>
<keyword evidence="3 12" id="KW-0963">Cytoplasm</keyword>
<dbReference type="InterPro" id="IPR036968">
    <property type="entry name" value="Enolpyruvate_Tfrase_sf"/>
</dbReference>
<feature type="binding site" evidence="12">
    <location>
        <position position="334"/>
    </location>
    <ligand>
        <name>UDP-N-acetyl-alpha-D-glucosamine</name>
        <dbReference type="ChEBI" id="CHEBI:57705"/>
    </ligand>
</feature>
<feature type="binding site" evidence="12">
    <location>
        <position position="95"/>
    </location>
    <ligand>
        <name>UDP-N-acetyl-alpha-D-glucosamine</name>
        <dbReference type="ChEBI" id="CHEBI:57705"/>
    </ligand>
</feature>
<evidence type="ECO:0000256" key="6">
    <source>
        <dbReference type="ARBA" id="ARBA00022960"/>
    </source>
</evidence>
<comment type="caution">
    <text evidence="12">Lacks conserved residue(s) required for the propagation of feature annotation.</text>
</comment>
<dbReference type="STRING" id="1817824.A2751_04160"/>
<dbReference type="GO" id="GO:0009252">
    <property type="term" value="P:peptidoglycan biosynthetic process"/>
    <property type="evidence" value="ECO:0007669"/>
    <property type="project" value="UniProtKB-UniRule"/>
</dbReference>
<dbReference type="EMBL" id="MFEK01000014">
    <property type="protein sequence ID" value="OGE78316.1"/>
    <property type="molecule type" value="Genomic_DNA"/>
</dbReference>
<comment type="function">
    <text evidence="12">Cell wall formation. Adds enolpyruvyl to UDP-N-acetylglucosamine.</text>
</comment>
<dbReference type="GO" id="GO:0071555">
    <property type="term" value="P:cell wall organization"/>
    <property type="evidence" value="ECO:0007669"/>
    <property type="project" value="UniProtKB-KW"/>
</dbReference>
<comment type="caution">
    <text evidence="14">The sequence shown here is derived from an EMBL/GenBank/DDBJ whole genome shotgun (WGS) entry which is preliminary data.</text>
</comment>
<dbReference type="EC" id="2.5.1.7" evidence="12"/>
<keyword evidence="5 12" id="KW-0808">Transferase</keyword>
<evidence type="ECO:0000256" key="2">
    <source>
        <dbReference type="ARBA" id="ARBA00004752"/>
    </source>
</evidence>
<comment type="pathway">
    <text evidence="2 12">Cell wall biogenesis; peptidoglycan biosynthesis.</text>
</comment>
<feature type="domain" description="Enolpyruvate transferase" evidence="13">
    <location>
        <begin position="9"/>
        <end position="414"/>
    </location>
</feature>
<evidence type="ECO:0000256" key="3">
    <source>
        <dbReference type="ARBA" id="ARBA00022490"/>
    </source>
</evidence>
<organism evidence="14 15">
    <name type="scientific">Candidatus Doudnabacteria bacterium RIFCSPHIGHO2_01_FULL_46_14</name>
    <dbReference type="NCBI Taxonomy" id="1817824"/>
    <lineage>
        <taxon>Bacteria</taxon>
        <taxon>Candidatus Doudnaibacteriota</taxon>
    </lineage>
</organism>
<dbReference type="SUPFAM" id="SSF55205">
    <property type="entry name" value="EPT/RTPC-like"/>
    <property type="match status" value="1"/>
</dbReference>
<accession>A0A1F5NKT2</accession>
<proteinExistence type="inferred from homology"/>
<gene>
    <name evidence="12" type="primary">murA</name>
    <name evidence="14" type="ORF">A2751_04160</name>
</gene>
<dbReference type="UniPathway" id="UPA00219"/>
<evidence type="ECO:0000256" key="1">
    <source>
        <dbReference type="ARBA" id="ARBA00004496"/>
    </source>
</evidence>
<evidence type="ECO:0000313" key="15">
    <source>
        <dbReference type="Proteomes" id="UP000176864"/>
    </source>
</evidence>
<dbReference type="InterPro" id="IPR013792">
    <property type="entry name" value="RNA3'P_cycl/enolpyr_Trfase_a/b"/>
</dbReference>
<evidence type="ECO:0000256" key="4">
    <source>
        <dbReference type="ARBA" id="ARBA00022618"/>
    </source>
</evidence>
<sequence length="425" mass="45266">MIMSKFVVTGGLELSGEVSVNGSKNAALAVLAAAVLAENGISEIENVPDIADVKIFLQILKSLGAETQFSNHKIIIDAVKMQSSPVPGELSGKLRGSILLAGALLSRFGIVHLKKPGGDAIGSRPIDAHLDGFRKLGAEVLENDAIEIRGKLEGAKIVLSVSSVTGTENLIMAAVLARGVTEIRMAATEPHVQDLCNFLTAMGASIHGTGTPILRITGVSKLSGAKFRLCSDEIETITFCAAIAATRGSAAISQVNLENVDAPLATLDRMGVRFVCHSGKSRDNGRIEILKSDAPYRAIKIVTGVFPQLLTDEQPLLGVLATQAEGQTFIHDWIYEGRQGYLHALMEMGAKVVFEDVHRARISGPTPLHSAEIRTPDLRAGASILIAALIAEGQSIIYNAEIIDRGYERLDERLNSLGAKIERVN</sequence>
<dbReference type="NCBIfam" id="TIGR01072">
    <property type="entry name" value="murA"/>
    <property type="match status" value="1"/>
</dbReference>
<dbReference type="GO" id="GO:0008360">
    <property type="term" value="P:regulation of cell shape"/>
    <property type="evidence" value="ECO:0007669"/>
    <property type="project" value="UniProtKB-KW"/>
</dbReference>
<dbReference type="InterPro" id="IPR001986">
    <property type="entry name" value="Enolpyruvate_Tfrase_dom"/>
</dbReference>
<evidence type="ECO:0000256" key="12">
    <source>
        <dbReference type="HAMAP-Rule" id="MF_00111"/>
    </source>
</evidence>
<dbReference type="HAMAP" id="MF_00111">
    <property type="entry name" value="MurA"/>
    <property type="match status" value="1"/>
</dbReference>
<dbReference type="NCBIfam" id="NF006873">
    <property type="entry name" value="PRK09369.1"/>
    <property type="match status" value="1"/>
</dbReference>
<name>A0A1F5NKT2_9BACT</name>
<feature type="binding site" evidence="12">
    <location>
        <begin position="24"/>
        <end position="25"/>
    </location>
    <ligand>
        <name>phosphoenolpyruvate</name>
        <dbReference type="ChEBI" id="CHEBI:58702"/>
    </ligand>
</feature>
<dbReference type="AlphaFoldDB" id="A0A1F5NKT2"/>
<dbReference type="PANTHER" id="PTHR43783:SF1">
    <property type="entry name" value="UDP-N-ACETYLGLUCOSAMINE 1-CARBOXYVINYLTRANSFERASE"/>
    <property type="match status" value="1"/>
</dbReference>